<proteinExistence type="predicted"/>
<dbReference type="PROSITE" id="PS51257">
    <property type="entry name" value="PROKAR_LIPOPROTEIN"/>
    <property type="match status" value="1"/>
</dbReference>
<sequence length="128" mass="14675">MFNKRFYIFFLLITFGFLLSPQGTYGCGTRSIKSQKTCCAKEKYSNKVKKTCCKKNNEKDKNEKDGCGGNCGHRSCSCPTVQITFIIPNNPFIKNKSNLFKFKKQIFAQKNILLTTGYYTIWIPPKIS</sequence>
<gene>
    <name evidence="2" type="ORF">IPO85_05225</name>
</gene>
<protein>
    <submittedName>
        <fullName evidence="2">Uncharacterized protein</fullName>
    </submittedName>
</protein>
<evidence type="ECO:0000313" key="3">
    <source>
        <dbReference type="Proteomes" id="UP000808349"/>
    </source>
</evidence>
<reference evidence="2 3" key="1">
    <citation type="submission" date="2020-10" db="EMBL/GenBank/DDBJ databases">
        <title>Connecting structure to function with the recovery of over 1000 high-quality activated sludge metagenome-assembled genomes encoding full-length rRNA genes using long-read sequencing.</title>
        <authorList>
            <person name="Singleton C.M."/>
            <person name="Petriglieri F."/>
            <person name="Kristensen J.M."/>
            <person name="Kirkegaard R.H."/>
            <person name="Michaelsen T.Y."/>
            <person name="Andersen M.H."/>
            <person name="Karst S.M."/>
            <person name="Dueholm M.S."/>
            <person name="Nielsen P.H."/>
            <person name="Albertsen M."/>
        </authorList>
    </citation>
    <scope>NUCLEOTIDE SEQUENCE [LARGE SCALE GENOMIC DNA]</scope>
    <source>
        <strain evidence="2">Ribe_18-Q3-R11-54_BAT3C.373</strain>
    </source>
</reference>
<organism evidence="2 3">
    <name type="scientific">Candidatus Defluviibacterium haderslevense</name>
    <dbReference type="NCBI Taxonomy" id="2981993"/>
    <lineage>
        <taxon>Bacteria</taxon>
        <taxon>Pseudomonadati</taxon>
        <taxon>Bacteroidota</taxon>
        <taxon>Saprospiria</taxon>
        <taxon>Saprospirales</taxon>
        <taxon>Saprospiraceae</taxon>
        <taxon>Candidatus Defluviibacterium</taxon>
    </lineage>
</organism>
<name>A0A9D7S7P8_9BACT</name>
<keyword evidence="1" id="KW-0732">Signal</keyword>
<dbReference type="AlphaFoldDB" id="A0A9D7S7P8"/>
<dbReference type="Proteomes" id="UP000808349">
    <property type="component" value="Unassembled WGS sequence"/>
</dbReference>
<feature type="chain" id="PRO_5038455560" evidence="1">
    <location>
        <begin position="27"/>
        <end position="128"/>
    </location>
</feature>
<dbReference type="EMBL" id="JADKFW010000004">
    <property type="protein sequence ID" value="MBK9716909.1"/>
    <property type="molecule type" value="Genomic_DNA"/>
</dbReference>
<evidence type="ECO:0000313" key="2">
    <source>
        <dbReference type="EMBL" id="MBK9716909.1"/>
    </source>
</evidence>
<feature type="signal peptide" evidence="1">
    <location>
        <begin position="1"/>
        <end position="26"/>
    </location>
</feature>
<accession>A0A9D7S7P8</accession>
<comment type="caution">
    <text evidence="2">The sequence shown here is derived from an EMBL/GenBank/DDBJ whole genome shotgun (WGS) entry which is preliminary data.</text>
</comment>
<evidence type="ECO:0000256" key="1">
    <source>
        <dbReference type="SAM" id="SignalP"/>
    </source>
</evidence>